<dbReference type="Pfam" id="PF00024">
    <property type="entry name" value="PAN_1"/>
    <property type="match status" value="1"/>
</dbReference>
<accession>A0A9X0CHE2</accession>
<keyword evidence="4" id="KW-1185">Reference proteome</keyword>
<dbReference type="Gene3D" id="3.50.4.10">
    <property type="entry name" value="Hepatocyte Growth Factor"/>
    <property type="match status" value="1"/>
</dbReference>
<feature type="non-terminal residue" evidence="3">
    <location>
        <position position="102"/>
    </location>
</feature>
<dbReference type="Proteomes" id="UP001163046">
    <property type="component" value="Unassembled WGS sequence"/>
</dbReference>
<dbReference type="SUPFAM" id="SSF57414">
    <property type="entry name" value="Hairpin loop containing domain-like"/>
    <property type="match status" value="1"/>
</dbReference>
<feature type="signal peptide" evidence="1">
    <location>
        <begin position="1"/>
        <end position="20"/>
    </location>
</feature>
<proteinExistence type="predicted"/>
<organism evidence="3 4">
    <name type="scientific">Desmophyllum pertusum</name>
    <dbReference type="NCBI Taxonomy" id="174260"/>
    <lineage>
        <taxon>Eukaryota</taxon>
        <taxon>Metazoa</taxon>
        <taxon>Cnidaria</taxon>
        <taxon>Anthozoa</taxon>
        <taxon>Hexacorallia</taxon>
        <taxon>Scleractinia</taxon>
        <taxon>Caryophylliina</taxon>
        <taxon>Caryophylliidae</taxon>
        <taxon>Desmophyllum</taxon>
    </lineage>
</organism>
<reference evidence="3" key="1">
    <citation type="submission" date="2023-01" db="EMBL/GenBank/DDBJ databases">
        <title>Genome assembly of the deep-sea coral Lophelia pertusa.</title>
        <authorList>
            <person name="Herrera S."/>
            <person name="Cordes E."/>
        </authorList>
    </citation>
    <scope>NUCLEOTIDE SEQUENCE</scope>
    <source>
        <strain evidence="3">USNM1676648</strain>
        <tissue evidence="3">Polyp</tissue>
    </source>
</reference>
<evidence type="ECO:0000313" key="4">
    <source>
        <dbReference type="Proteomes" id="UP001163046"/>
    </source>
</evidence>
<evidence type="ECO:0000256" key="1">
    <source>
        <dbReference type="SAM" id="SignalP"/>
    </source>
</evidence>
<dbReference type="InterPro" id="IPR003609">
    <property type="entry name" value="Pan_app"/>
</dbReference>
<keyword evidence="1" id="KW-0732">Signal</keyword>
<feature type="domain" description="Apple" evidence="2">
    <location>
        <begin position="24"/>
        <end position="99"/>
    </location>
</feature>
<gene>
    <name evidence="3" type="ORF">OS493_039909</name>
</gene>
<protein>
    <recommendedName>
        <fullName evidence="2">Apple domain-containing protein</fullName>
    </recommendedName>
</protein>
<name>A0A9X0CHE2_9CNID</name>
<dbReference type="AlphaFoldDB" id="A0A9X0CHE2"/>
<dbReference type="EMBL" id="MU827558">
    <property type="protein sequence ID" value="KAJ7347633.1"/>
    <property type="molecule type" value="Genomic_DNA"/>
</dbReference>
<dbReference type="OrthoDB" id="5980026at2759"/>
<evidence type="ECO:0000313" key="3">
    <source>
        <dbReference type="EMBL" id="KAJ7347633.1"/>
    </source>
</evidence>
<sequence>MWGAVACFFFAGFFMDSVSAGKQCRQERSIHGMALQGFVFKKFPVTAPHECDISCEREVTCQSYNYVIGSKSCELNNRTKEARLENFRSDPARFYIRLLTDR</sequence>
<evidence type="ECO:0000259" key="2">
    <source>
        <dbReference type="PROSITE" id="PS50948"/>
    </source>
</evidence>
<feature type="chain" id="PRO_5040883326" description="Apple domain-containing protein" evidence="1">
    <location>
        <begin position="21"/>
        <end position="102"/>
    </location>
</feature>
<comment type="caution">
    <text evidence="3">The sequence shown here is derived from an EMBL/GenBank/DDBJ whole genome shotgun (WGS) entry which is preliminary data.</text>
</comment>
<dbReference type="PROSITE" id="PS50948">
    <property type="entry name" value="PAN"/>
    <property type="match status" value="1"/>
</dbReference>